<dbReference type="Pfam" id="PF03413">
    <property type="entry name" value="PepSY"/>
    <property type="match status" value="1"/>
</dbReference>
<feature type="transmembrane region" description="Helical" evidence="1">
    <location>
        <begin position="350"/>
        <end position="371"/>
    </location>
</feature>
<name>A0A150XAT8_9BACT</name>
<dbReference type="STRING" id="333140.AWW68_08450"/>
<dbReference type="InterPro" id="IPR005625">
    <property type="entry name" value="PepSY-ass_TM"/>
</dbReference>
<proteinExistence type="predicted"/>
<organism evidence="3 4">
    <name type="scientific">Roseivirga spongicola</name>
    <dbReference type="NCBI Taxonomy" id="333140"/>
    <lineage>
        <taxon>Bacteria</taxon>
        <taxon>Pseudomonadati</taxon>
        <taxon>Bacteroidota</taxon>
        <taxon>Cytophagia</taxon>
        <taxon>Cytophagales</taxon>
        <taxon>Roseivirgaceae</taxon>
        <taxon>Roseivirga</taxon>
    </lineage>
</organism>
<evidence type="ECO:0000256" key="1">
    <source>
        <dbReference type="SAM" id="Phobius"/>
    </source>
</evidence>
<dbReference type="Pfam" id="PF03929">
    <property type="entry name" value="PepSY_TM"/>
    <property type="match status" value="1"/>
</dbReference>
<dbReference type="AlphaFoldDB" id="A0A150XAT8"/>
<evidence type="ECO:0000313" key="3">
    <source>
        <dbReference type="EMBL" id="KYG75849.1"/>
    </source>
</evidence>
<comment type="caution">
    <text evidence="3">The sequence shown here is derived from an EMBL/GenBank/DDBJ whole genome shotgun (WGS) entry which is preliminary data.</text>
</comment>
<feature type="transmembrane region" description="Helical" evidence="1">
    <location>
        <begin position="152"/>
        <end position="172"/>
    </location>
</feature>
<gene>
    <name evidence="3" type="ORF">AWW68_08450</name>
</gene>
<sequence length="400" mass="45543">MKPKSTWKRVRKLFNDIHLWMGIAAGLILFVVCLTGTIYTFRTEIEQFIERDKFFVEVPANGQRLSSDELISIAKNEFPEQNVSSISIPANEKRAYTISIRKEGERRGTNYLINPYNGEILGDTSTSSSEFFMTMFRLHRWLMLDSSIGRPIVGWATIIFVLLTITGMVIWFPQKVKAWKQGLKIKWNGNWKRFNHDLHNALGFYSAIFLLIMGLTGLQWSFDWYRTGLYNVLGVDRSRQAPQEEQKPEVSYEGQTPLTIDATLAKAGEVLDYDGNYSITIPNDDATSISISKAKVGFFAPSGSDRITLNKYTGTVEQKNIFSEKPFNERVGSSIKALHMGYVFGTFSKIIYFITCLIATSLPVTGTIIWVNKLKKKKSRKKRGKIEPSYTEQPSKLSTI</sequence>
<reference evidence="3 4" key="1">
    <citation type="submission" date="2016-01" db="EMBL/GenBank/DDBJ databases">
        <title>Genome sequencing of Roseivirga spongicola UST030701-084.</title>
        <authorList>
            <person name="Selvaratnam C."/>
            <person name="Thevarajoo S."/>
            <person name="Goh K.M."/>
            <person name="Ee R."/>
            <person name="Chan K.-G."/>
            <person name="Chong C.S."/>
        </authorList>
    </citation>
    <scope>NUCLEOTIDE SEQUENCE [LARGE SCALE GENOMIC DNA]</scope>
    <source>
        <strain evidence="3 4">UST030701-084</strain>
    </source>
</reference>
<keyword evidence="1" id="KW-1133">Transmembrane helix</keyword>
<keyword evidence="4" id="KW-1185">Reference proteome</keyword>
<dbReference type="PANTHER" id="PTHR34219:SF3">
    <property type="entry name" value="BLL7967 PROTEIN"/>
    <property type="match status" value="1"/>
</dbReference>
<dbReference type="OrthoDB" id="111691at2"/>
<dbReference type="EMBL" id="LRPC01000012">
    <property type="protein sequence ID" value="KYG75849.1"/>
    <property type="molecule type" value="Genomic_DNA"/>
</dbReference>
<dbReference type="RefSeq" id="WP_068219853.1">
    <property type="nucleotide sequence ID" value="NZ_CP139724.1"/>
</dbReference>
<accession>A0A150XAT8</accession>
<protein>
    <submittedName>
        <fullName evidence="3">Sulfite reductase</fullName>
    </submittedName>
</protein>
<feature type="domain" description="PepSY" evidence="2">
    <location>
        <begin position="64"/>
        <end position="123"/>
    </location>
</feature>
<keyword evidence="1" id="KW-0812">Transmembrane</keyword>
<keyword evidence="1" id="KW-0472">Membrane</keyword>
<evidence type="ECO:0000313" key="4">
    <source>
        <dbReference type="Proteomes" id="UP000075606"/>
    </source>
</evidence>
<feature type="transmembrane region" description="Helical" evidence="1">
    <location>
        <begin position="20"/>
        <end position="41"/>
    </location>
</feature>
<dbReference type="Proteomes" id="UP000075606">
    <property type="component" value="Unassembled WGS sequence"/>
</dbReference>
<dbReference type="PANTHER" id="PTHR34219">
    <property type="entry name" value="IRON-REGULATED INNER MEMBRANE PROTEIN-RELATED"/>
    <property type="match status" value="1"/>
</dbReference>
<dbReference type="InterPro" id="IPR025711">
    <property type="entry name" value="PepSY"/>
</dbReference>
<feature type="transmembrane region" description="Helical" evidence="1">
    <location>
        <begin position="202"/>
        <end position="222"/>
    </location>
</feature>
<evidence type="ECO:0000259" key="2">
    <source>
        <dbReference type="Pfam" id="PF03413"/>
    </source>
</evidence>